<dbReference type="AlphaFoldDB" id="A0A846MBE2"/>
<proteinExistence type="predicted"/>
<keyword evidence="2" id="KW-1185">Reference proteome</keyword>
<protein>
    <submittedName>
        <fullName evidence="1">Uncharacterized protein</fullName>
    </submittedName>
</protein>
<accession>A0A846MBE2</accession>
<sequence length="52" mass="5889">MAPVSGGEPDTGAWDEADVRTRHAERRLLSEADIERLPSRHWRKAERGSFAD</sequence>
<evidence type="ECO:0000313" key="1">
    <source>
        <dbReference type="EMBL" id="NIJ17950.1"/>
    </source>
</evidence>
<dbReference type="EMBL" id="JAASQR010000004">
    <property type="protein sequence ID" value="NIJ17950.1"/>
    <property type="molecule type" value="Genomic_DNA"/>
</dbReference>
<gene>
    <name evidence="1" type="ORF">FHS54_002950</name>
</gene>
<name>A0A846MBE2_9SPHN</name>
<organism evidence="1 2">
    <name type="scientific">Sphingobium vermicomposti</name>
    <dbReference type="NCBI Taxonomy" id="529005"/>
    <lineage>
        <taxon>Bacteria</taxon>
        <taxon>Pseudomonadati</taxon>
        <taxon>Pseudomonadota</taxon>
        <taxon>Alphaproteobacteria</taxon>
        <taxon>Sphingomonadales</taxon>
        <taxon>Sphingomonadaceae</taxon>
        <taxon>Sphingobium</taxon>
    </lineage>
</organism>
<reference evidence="1 2" key="1">
    <citation type="submission" date="2020-03" db="EMBL/GenBank/DDBJ databases">
        <title>Genomic Encyclopedia of Type Strains, Phase IV (KMG-IV): sequencing the most valuable type-strain genomes for metagenomic binning, comparative biology and taxonomic classification.</title>
        <authorList>
            <person name="Goeker M."/>
        </authorList>
    </citation>
    <scope>NUCLEOTIDE SEQUENCE [LARGE SCALE GENOMIC DNA]</scope>
    <source>
        <strain evidence="1 2">DSM 21299</strain>
    </source>
</reference>
<comment type="caution">
    <text evidence="1">The sequence shown here is derived from an EMBL/GenBank/DDBJ whole genome shotgun (WGS) entry which is preliminary data.</text>
</comment>
<dbReference type="Proteomes" id="UP000576821">
    <property type="component" value="Unassembled WGS sequence"/>
</dbReference>
<evidence type="ECO:0000313" key="2">
    <source>
        <dbReference type="Proteomes" id="UP000576821"/>
    </source>
</evidence>